<feature type="domain" description="Gfo/Idh/MocA-like oxidoreductase N-terminal" evidence="4">
    <location>
        <begin position="52"/>
        <end position="171"/>
    </location>
</feature>
<dbReference type="InterPro" id="IPR000683">
    <property type="entry name" value="Gfo/Idh/MocA-like_OxRdtase_N"/>
</dbReference>
<dbReference type="Proteomes" id="UP000290289">
    <property type="component" value="Chromosome 17"/>
</dbReference>
<dbReference type="PROSITE" id="PS51375">
    <property type="entry name" value="PPR"/>
    <property type="match status" value="3"/>
</dbReference>
<evidence type="ECO:0008006" key="8">
    <source>
        <dbReference type="Google" id="ProtNLM"/>
    </source>
</evidence>
<protein>
    <recommendedName>
        <fullName evidence="8">DYW domain-containing protein</fullName>
    </recommendedName>
</protein>
<dbReference type="SUPFAM" id="SSF55347">
    <property type="entry name" value="Glyceraldehyde-3-phosphate dehydrogenase-like, C-terminal domain"/>
    <property type="match status" value="1"/>
</dbReference>
<dbReference type="GO" id="GO:0008270">
    <property type="term" value="F:zinc ion binding"/>
    <property type="evidence" value="ECO:0007669"/>
    <property type="project" value="InterPro"/>
</dbReference>
<dbReference type="STRING" id="3750.A0A498HE40"/>
<dbReference type="GO" id="GO:0000166">
    <property type="term" value="F:nucleotide binding"/>
    <property type="evidence" value="ECO:0007669"/>
    <property type="project" value="InterPro"/>
</dbReference>
<dbReference type="FunFam" id="1.25.40.10:FF:000031">
    <property type="entry name" value="Pentatricopeptide repeat-containing protein mitochondrial"/>
    <property type="match status" value="1"/>
</dbReference>
<dbReference type="InterPro" id="IPR032867">
    <property type="entry name" value="DYW_dom"/>
</dbReference>
<organism evidence="6 7">
    <name type="scientific">Malus domestica</name>
    <name type="common">Apple</name>
    <name type="synonym">Pyrus malus</name>
    <dbReference type="NCBI Taxonomy" id="3750"/>
    <lineage>
        <taxon>Eukaryota</taxon>
        <taxon>Viridiplantae</taxon>
        <taxon>Streptophyta</taxon>
        <taxon>Embryophyta</taxon>
        <taxon>Tracheophyta</taxon>
        <taxon>Spermatophyta</taxon>
        <taxon>Magnoliopsida</taxon>
        <taxon>eudicotyledons</taxon>
        <taxon>Gunneridae</taxon>
        <taxon>Pentapetalae</taxon>
        <taxon>rosids</taxon>
        <taxon>fabids</taxon>
        <taxon>Rosales</taxon>
        <taxon>Rosaceae</taxon>
        <taxon>Amygdaloideae</taxon>
        <taxon>Maleae</taxon>
        <taxon>Malus</taxon>
    </lineage>
</organism>
<dbReference type="InterPro" id="IPR036291">
    <property type="entry name" value="NAD(P)-bd_dom_sf"/>
</dbReference>
<keyword evidence="2" id="KW-0677">Repeat</keyword>
<evidence type="ECO:0000313" key="7">
    <source>
        <dbReference type="Proteomes" id="UP000290289"/>
    </source>
</evidence>
<evidence type="ECO:0000256" key="2">
    <source>
        <dbReference type="ARBA" id="ARBA00022737"/>
    </source>
</evidence>
<accession>A0A498HE40</accession>
<gene>
    <name evidence="6" type="ORF">DVH24_030877</name>
</gene>
<dbReference type="SUPFAM" id="SSF51735">
    <property type="entry name" value="NAD(P)-binding Rossmann-fold domains"/>
    <property type="match status" value="1"/>
</dbReference>
<dbReference type="EMBL" id="RDQH01000343">
    <property type="protein sequence ID" value="RXH68544.1"/>
    <property type="molecule type" value="Genomic_DNA"/>
</dbReference>
<dbReference type="Pfam" id="PF01408">
    <property type="entry name" value="GFO_IDH_MocA"/>
    <property type="match status" value="1"/>
</dbReference>
<name>A0A498HE40_MALDO</name>
<dbReference type="Gene3D" id="3.40.50.720">
    <property type="entry name" value="NAD(P)-binding Rossmann-like Domain"/>
    <property type="match status" value="1"/>
</dbReference>
<dbReference type="InterPro" id="IPR002885">
    <property type="entry name" value="PPR_rpt"/>
</dbReference>
<feature type="repeat" description="PPR" evidence="3">
    <location>
        <begin position="720"/>
        <end position="754"/>
    </location>
</feature>
<dbReference type="Pfam" id="PF13041">
    <property type="entry name" value="PPR_2"/>
    <property type="match status" value="1"/>
</dbReference>
<evidence type="ECO:0000256" key="1">
    <source>
        <dbReference type="ARBA" id="ARBA00006643"/>
    </source>
</evidence>
<feature type="domain" description="DYW" evidence="5">
    <location>
        <begin position="936"/>
        <end position="1027"/>
    </location>
</feature>
<dbReference type="Gene3D" id="3.30.360.10">
    <property type="entry name" value="Dihydrodipicolinate Reductase, domain 2"/>
    <property type="match status" value="1"/>
</dbReference>
<comment type="caution">
    <text evidence="6">The sequence shown here is derived from an EMBL/GenBank/DDBJ whole genome shotgun (WGS) entry which is preliminary data.</text>
</comment>
<evidence type="ECO:0000256" key="3">
    <source>
        <dbReference type="PROSITE-ProRule" id="PRU00708"/>
    </source>
</evidence>
<dbReference type="FunFam" id="1.25.40.10:FF:000366">
    <property type="entry name" value="Pentatricopeptide (PPR) repeat-containing protein"/>
    <property type="match status" value="1"/>
</dbReference>
<comment type="similarity">
    <text evidence="1">Belongs to the PPR family. PCMP-H subfamily.</text>
</comment>
<dbReference type="PANTHER" id="PTHR46368:SF5">
    <property type="entry name" value="NAD(P)-BINDING ROSSMANN-FOLD SUPERFAMILY PROTEIN"/>
    <property type="match status" value="1"/>
</dbReference>
<reference evidence="6 7" key="1">
    <citation type="submission" date="2018-10" db="EMBL/GenBank/DDBJ databases">
        <title>A high-quality apple genome assembly.</title>
        <authorList>
            <person name="Hu J."/>
        </authorList>
    </citation>
    <scope>NUCLEOTIDE SEQUENCE [LARGE SCALE GENOMIC DNA]</scope>
    <source>
        <strain evidence="7">cv. HFTH1</strain>
        <tissue evidence="6">Young leaf</tissue>
    </source>
</reference>
<evidence type="ECO:0000259" key="5">
    <source>
        <dbReference type="Pfam" id="PF14432"/>
    </source>
</evidence>
<keyword evidence="7" id="KW-1185">Reference proteome</keyword>
<dbReference type="Pfam" id="PF01535">
    <property type="entry name" value="PPR"/>
    <property type="match status" value="4"/>
</dbReference>
<dbReference type="InterPro" id="IPR046848">
    <property type="entry name" value="E_motif"/>
</dbReference>
<dbReference type="GO" id="GO:0003729">
    <property type="term" value="F:mRNA binding"/>
    <property type="evidence" value="ECO:0007669"/>
    <property type="project" value="UniProtKB-ARBA"/>
</dbReference>
<dbReference type="PANTHER" id="PTHR46368">
    <property type="match status" value="1"/>
</dbReference>
<dbReference type="NCBIfam" id="TIGR00756">
    <property type="entry name" value="PPR"/>
    <property type="match status" value="1"/>
</dbReference>
<feature type="repeat" description="PPR" evidence="3">
    <location>
        <begin position="619"/>
        <end position="653"/>
    </location>
</feature>
<dbReference type="FunFam" id="1.25.40.10:FF:000987">
    <property type="entry name" value="Pentatricopeptide repeat-containing protein At3g14330"/>
    <property type="match status" value="1"/>
</dbReference>
<evidence type="ECO:0000259" key="4">
    <source>
        <dbReference type="Pfam" id="PF01408"/>
    </source>
</evidence>
<dbReference type="Pfam" id="PF14432">
    <property type="entry name" value="DYW_deaminase"/>
    <property type="match status" value="1"/>
</dbReference>
<dbReference type="AlphaFoldDB" id="A0A498HE40"/>
<dbReference type="Gene3D" id="1.25.40.10">
    <property type="entry name" value="Tetratricopeptide repeat domain"/>
    <property type="match status" value="4"/>
</dbReference>
<dbReference type="FunFam" id="1.25.40.10:FF:001389">
    <property type="entry name" value="Pentatricopeptide repeat-containing protein At3g14330"/>
    <property type="match status" value="1"/>
</dbReference>
<sequence>MVHYIYSRYEVISTNNGGTSKTKATTTTLISSVSQLSEVKNGKKMAENPAAIRFGITGCADIARKVARAIKLAPNATLYAIASRSIDKARKFAADGGLSGAVKIYGSYDQLLDDPCVDAVYMPLPTSLHLHWAVLAARKKKHLLLEKPTALDVSELDQILEACESNGVQFMDGSMWLHHPRTAKLKDLISDPKLFGQIDIIRSTSTMPGTQDFLESNIRVNANLDALGALGDIGWYCIGAILWAKDYKLPTVVNALPDVLKNSAGVILSCSASIHWEPADKTVATIHFSFLSHSSMDLAMTGSNGSMHCNDYIIPCQENSASFDFTSGATFVELHIGWNAKPGEVTVISELPQEALMVQEFARNAEDIRKFGKRPDSKWPEISRKTQLVLDAVKKSIDLGCKPVKFKPLPSTLKWLAKSGKLDEALRLIESSPSKLTATQSDIEAYSLLLHTCISRRSLEHGQRLYLQLLLSDDRGENGILLRNPTLKSKLITLYSVCGRVDDARSVFYDGVEDGQMPESVWVAMAIGYLRNGFLVEALIVYCDMLSRLVLPGNFAFSMALKACAELSELRVGRAVHAQIVKSSEEPDQVVSNALLRLYAENGCFVDVFKVFDTMPERNVVSWNSLIASFAQRDQVFQSLDCFRRMQGQGMGFSWVTLTTILPVCARMTALHFGKEIHAQIVKSTKRPDVPVLNSLVDMYAKSGAIDYCKRVFDGMQSKDLTSWNTVLAGYASNGFMEEGMKLFAQMVESGIRPDGVTFIALLSGCSHAGLTDEGQSLFSKMKEGYGVSPTFEHYACLVDMLGRAGRIKEALDIVENMPMKPTGSIWGSLLNSCRLQGNVSLAERAAMELFELERHNPGNYVMLSNIYANAGMWEGVNRVRELMKDRGIKKEAGCSWIQIKNKIHTFVAGGSFEFRNSTEFKKVWSELMDAMEEVGYNTDTSVVLHDVNEQTKAMWVCGHSERIALTFALVHTAARMPIRITKNLRICADCHSWVKIVSMVTGREIVLRDTNRFHHFKGGACSCKDYCQT</sequence>
<feature type="repeat" description="PPR" evidence="3">
    <location>
        <begin position="755"/>
        <end position="785"/>
    </location>
</feature>
<evidence type="ECO:0000313" key="6">
    <source>
        <dbReference type="EMBL" id="RXH68544.1"/>
    </source>
</evidence>
<dbReference type="Pfam" id="PF20431">
    <property type="entry name" value="E_motif"/>
    <property type="match status" value="1"/>
</dbReference>
<proteinExistence type="inferred from homology"/>
<dbReference type="InterPro" id="IPR011990">
    <property type="entry name" value="TPR-like_helical_dom_sf"/>
</dbReference>